<dbReference type="Proteomes" id="UP000013026">
    <property type="component" value="Chromosome"/>
</dbReference>
<dbReference type="InterPro" id="IPR005805">
    <property type="entry name" value="Rieske_Fe-S_prot_C"/>
</dbReference>
<dbReference type="GO" id="GO:0051537">
    <property type="term" value="F:2 iron, 2 sulfur cluster binding"/>
    <property type="evidence" value="ECO:0007669"/>
    <property type="project" value="UniProtKB-KW"/>
</dbReference>
<dbReference type="InterPro" id="IPR036922">
    <property type="entry name" value="Rieske_2Fe-2S_sf"/>
</dbReference>
<evidence type="ECO:0000313" key="8">
    <source>
        <dbReference type="EMBL" id="AGK05729.1"/>
    </source>
</evidence>
<sequence length="151" mass="16096">MSQEGKVNRREVGKTLLAGLLALGAAGRGQTPAPAPVRIAEPGQLPEVWADLEFRFAGQPCLLVRVPPPSQPSPRVLEAQGVFLTAFSRVCPHAGCTVPLPDQQRFIECGCHGSRFQADGLRVAGPAPTDLLAIRLELREGAVWAVGWLDA</sequence>
<evidence type="ECO:0000259" key="7">
    <source>
        <dbReference type="PROSITE" id="PS51296"/>
    </source>
</evidence>
<dbReference type="SUPFAM" id="SSF50022">
    <property type="entry name" value="ISP domain"/>
    <property type="match status" value="1"/>
</dbReference>
<dbReference type="AlphaFoldDB" id="M9XFQ7"/>
<dbReference type="Gene3D" id="2.102.10.10">
    <property type="entry name" value="Rieske [2Fe-2S] iron-sulphur domain"/>
    <property type="match status" value="1"/>
</dbReference>
<accession>M9XFQ7</accession>
<keyword evidence="5" id="KW-1015">Disulfide bond</keyword>
<dbReference type="Pfam" id="PF00355">
    <property type="entry name" value="Rieske"/>
    <property type="match status" value="1"/>
</dbReference>
<feature type="domain" description="Rieske" evidence="7">
    <location>
        <begin position="58"/>
        <end position="145"/>
    </location>
</feature>
<evidence type="ECO:0000313" key="9">
    <source>
        <dbReference type="Proteomes" id="UP000013026"/>
    </source>
</evidence>
<dbReference type="GO" id="GO:0046872">
    <property type="term" value="F:metal ion binding"/>
    <property type="evidence" value="ECO:0007669"/>
    <property type="project" value="UniProtKB-KW"/>
</dbReference>
<protein>
    <submittedName>
        <fullName evidence="8">Rieske (2Fe-2S) domain-containing protein</fullName>
    </submittedName>
</protein>
<gene>
    <name evidence="8" type="ORF">K649_12205</name>
</gene>
<dbReference type="PANTHER" id="PTHR10134">
    <property type="entry name" value="CYTOCHROME B-C1 COMPLEX SUBUNIT RIESKE, MITOCHONDRIAL"/>
    <property type="match status" value="1"/>
</dbReference>
<dbReference type="PROSITE" id="PS51296">
    <property type="entry name" value="RIESKE"/>
    <property type="match status" value="1"/>
</dbReference>
<keyword evidence="2" id="KW-0479">Metal-binding</keyword>
<comment type="cofactor">
    <cofactor evidence="6">
        <name>[2Fe-2S] cluster</name>
        <dbReference type="ChEBI" id="CHEBI:190135"/>
    </cofactor>
</comment>
<evidence type="ECO:0000256" key="1">
    <source>
        <dbReference type="ARBA" id="ARBA00022714"/>
    </source>
</evidence>
<dbReference type="PRINTS" id="PR00162">
    <property type="entry name" value="RIESKE"/>
</dbReference>
<evidence type="ECO:0000256" key="3">
    <source>
        <dbReference type="ARBA" id="ARBA00023004"/>
    </source>
</evidence>
<keyword evidence="4" id="KW-0411">Iron-sulfur</keyword>
<dbReference type="KEGG" id="mre:K649_12205"/>
<organism evidence="8 9">
    <name type="scientific">Meiothermus ruber (strain ATCC 35948 / DSM 1279 / VKM B-1258 / 21)</name>
    <name type="common">Thermus ruber</name>
    <dbReference type="NCBI Taxonomy" id="504728"/>
    <lineage>
        <taxon>Bacteria</taxon>
        <taxon>Thermotogati</taxon>
        <taxon>Deinococcota</taxon>
        <taxon>Deinococci</taxon>
        <taxon>Thermales</taxon>
        <taxon>Thermaceae</taxon>
        <taxon>Meiothermus</taxon>
    </lineage>
</organism>
<dbReference type="eggNOG" id="COG0723">
    <property type="taxonomic scope" value="Bacteria"/>
</dbReference>
<evidence type="ECO:0000256" key="4">
    <source>
        <dbReference type="ARBA" id="ARBA00023014"/>
    </source>
</evidence>
<dbReference type="STRING" id="504728.K649_12205"/>
<dbReference type="InterPro" id="IPR014349">
    <property type="entry name" value="Rieske_Fe-S_prot"/>
</dbReference>
<evidence type="ECO:0000256" key="6">
    <source>
        <dbReference type="ARBA" id="ARBA00034078"/>
    </source>
</evidence>
<proteinExistence type="predicted"/>
<keyword evidence="1" id="KW-0001">2Fe-2S</keyword>
<dbReference type="EMBL" id="CP005385">
    <property type="protein sequence ID" value="AGK05729.1"/>
    <property type="molecule type" value="Genomic_DNA"/>
</dbReference>
<evidence type="ECO:0000256" key="5">
    <source>
        <dbReference type="ARBA" id="ARBA00023157"/>
    </source>
</evidence>
<dbReference type="GO" id="GO:0016020">
    <property type="term" value="C:membrane"/>
    <property type="evidence" value="ECO:0007669"/>
    <property type="project" value="InterPro"/>
</dbReference>
<dbReference type="PROSITE" id="PS51318">
    <property type="entry name" value="TAT"/>
    <property type="match status" value="1"/>
</dbReference>
<evidence type="ECO:0000256" key="2">
    <source>
        <dbReference type="ARBA" id="ARBA00022723"/>
    </source>
</evidence>
<name>M9XFQ7_MEIRD</name>
<keyword evidence="3" id="KW-0408">Iron</keyword>
<dbReference type="PATRIC" id="fig|504728.9.peg.2512"/>
<dbReference type="InterPro" id="IPR017941">
    <property type="entry name" value="Rieske_2Fe-2S"/>
</dbReference>
<dbReference type="InterPro" id="IPR006311">
    <property type="entry name" value="TAT_signal"/>
</dbReference>
<reference evidence="8 9" key="1">
    <citation type="submission" date="2013-04" db="EMBL/GenBank/DDBJ databases">
        <authorList>
            <person name="Chin J."/>
            <person name="Alexander D.H."/>
            <person name="Marks P."/>
            <person name="Korlach J."/>
            <person name="Clum A."/>
            <person name="Copeland A."/>
        </authorList>
    </citation>
    <scope>NUCLEOTIDE SEQUENCE [LARGE SCALE GENOMIC DNA]</scope>
    <source>
        <strain evidence="9">ATCC 35948 / DSM 1279 / VKM B-1258 / 21</strain>
    </source>
</reference>